<evidence type="ECO:0000256" key="5">
    <source>
        <dbReference type="ARBA" id="ARBA00023136"/>
    </source>
</evidence>
<evidence type="ECO:0000256" key="3">
    <source>
        <dbReference type="ARBA" id="ARBA00022989"/>
    </source>
</evidence>
<dbReference type="GO" id="GO:0005886">
    <property type="term" value="C:plasma membrane"/>
    <property type="evidence" value="ECO:0007669"/>
    <property type="project" value="TreeGrafter"/>
</dbReference>
<keyword evidence="6" id="KW-1015">Disulfide bond</keyword>
<dbReference type="PANTHER" id="PTHR24248">
    <property type="entry name" value="ADRENERGIC RECEPTOR-RELATED G-PROTEIN COUPLED RECEPTOR"/>
    <property type="match status" value="1"/>
</dbReference>
<dbReference type="InterPro" id="IPR000276">
    <property type="entry name" value="GPCR_Rhodpsn"/>
</dbReference>
<evidence type="ECO:0000256" key="6">
    <source>
        <dbReference type="ARBA" id="ARBA00023157"/>
    </source>
</evidence>
<dbReference type="OrthoDB" id="6249169at2759"/>
<dbReference type="GO" id="GO:0045202">
    <property type="term" value="C:synapse"/>
    <property type="evidence" value="ECO:0007669"/>
    <property type="project" value="GOC"/>
</dbReference>
<dbReference type="AlphaFoldDB" id="A0A183A614"/>
<keyword evidence="12" id="KW-1185">Reference proteome</keyword>
<dbReference type="WBParaSite" id="ECPE_0000239901-mRNA-1">
    <property type="protein sequence ID" value="ECPE_0000239901-mRNA-1"/>
    <property type="gene ID" value="ECPE_0000239901"/>
</dbReference>
<dbReference type="PANTHER" id="PTHR24248:SF125">
    <property type="entry name" value="DOPAMINE D2-LIKE RECEPTOR"/>
    <property type="match status" value="1"/>
</dbReference>
<feature type="transmembrane region" description="Helical" evidence="10">
    <location>
        <begin position="544"/>
        <end position="565"/>
    </location>
</feature>
<proteinExistence type="predicted"/>
<dbReference type="Gene3D" id="1.20.1070.10">
    <property type="entry name" value="Rhodopsin 7-helix transmembrane proteins"/>
    <property type="match status" value="1"/>
</dbReference>
<keyword evidence="2 10" id="KW-0812">Transmembrane</keyword>
<feature type="region of interest" description="Disordered" evidence="9">
    <location>
        <begin position="414"/>
        <end position="442"/>
    </location>
</feature>
<evidence type="ECO:0000256" key="8">
    <source>
        <dbReference type="ARBA" id="ARBA00023224"/>
    </source>
</evidence>
<name>A0A183A614_9TREM</name>
<comment type="subcellular location">
    <subcellularLocation>
        <location evidence="1">Membrane</location>
        <topology evidence="1">Multi-pass membrane protein</topology>
    </subcellularLocation>
</comment>
<dbReference type="GO" id="GO:0004930">
    <property type="term" value="F:G protein-coupled receptor activity"/>
    <property type="evidence" value="ECO:0007669"/>
    <property type="project" value="UniProtKB-KW"/>
</dbReference>
<evidence type="ECO:0000256" key="2">
    <source>
        <dbReference type="ARBA" id="ARBA00022692"/>
    </source>
</evidence>
<evidence type="ECO:0000313" key="12">
    <source>
        <dbReference type="Proteomes" id="UP000272942"/>
    </source>
</evidence>
<gene>
    <name evidence="11" type="ORF">ECPE_LOCUS2399</name>
</gene>
<reference evidence="13" key="1">
    <citation type="submission" date="2016-06" db="UniProtKB">
        <authorList>
            <consortium name="WormBaseParasite"/>
        </authorList>
    </citation>
    <scope>IDENTIFICATION</scope>
</reference>
<reference evidence="11 12" key="2">
    <citation type="submission" date="2018-11" db="EMBL/GenBank/DDBJ databases">
        <authorList>
            <consortium name="Pathogen Informatics"/>
        </authorList>
    </citation>
    <scope>NUCLEOTIDE SEQUENCE [LARGE SCALE GENOMIC DNA]</scope>
    <source>
        <strain evidence="11 12">Egypt</strain>
    </source>
</reference>
<feature type="transmembrane region" description="Helical" evidence="10">
    <location>
        <begin position="82"/>
        <end position="109"/>
    </location>
</feature>
<feature type="compositionally biased region" description="Basic and acidic residues" evidence="9">
    <location>
        <begin position="428"/>
        <end position="442"/>
    </location>
</feature>
<keyword evidence="3 10" id="KW-1133">Transmembrane helix</keyword>
<sequence>MTNTSAGWLPIGLTVFILLATWLANCILLGGALQTASSGRIVPVAYFFVGSQAIAALLYVTLNLPPAAVGLIFGSTHVQSRIHVFCLYSTYLDTLFCNLTFLQTFFSSLDAYLRLRNPTFYLTSARRRPALWLKVGSPWLVAGLQAIGQLALSDRDQVSLHFASIKSADDQEDGHSWGVQSLQTTCLLPDPNFLIIRTAIAYALPLIVCIILVGLQLRCLRGLRNYSYESLQALLHVRSGVQSLRSGRRTTSVNNSLYAKRQHQSASIPVTSASSVLYIPEQASLRDLRSDHVRSPVAHRTYGTQQLLTNSLHLDHQCTFETLIPDGTLSTHHLPRVDNSQQLFAPSTHVSHVLLPTSTMPFFELHSIDTTNMGTDVIYATTQGSIINCPAHGPISMTMTDQATSPTNFAQGTMCSSQLSDPEVGTHSPEELKSNDPMDVKQTSNREIELQIQNVERNTERENSEPKVTEPTLLRGNSIVKSTSSYSMPPLCTPGSPRQNCVLTSESEPTLQPSLCPPTTVHEQNDYLGATAPLWLRAYKGEQLAVAINLVSCIIAVGTWSPFILSTLAHGLCQPLKFPVLGHSNRARPVYTMHPALLNLPQSTQPPSRCMIQTSETMDHFGLERIHLSSNILDLNVVEKSIFCAQEIIV</sequence>
<accession>A0A183A614</accession>
<dbReference type="Pfam" id="PF00001">
    <property type="entry name" value="7tm_1"/>
    <property type="match status" value="1"/>
</dbReference>
<keyword evidence="8" id="KW-0807">Transducer</keyword>
<feature type="transmembrane region" description="Helical" evidence="10">
    <location>
        <begin position="130"/>
        <end position="152"/>
    </location>
</feature>
<evidence type="ECO:0000256" key="9">
    <source>
        <dbReference type="SAM" id="MobiDB-lite"/>
    </source>
</evidence>
<dbReference type="GO" id="GO:0001591">
    <property type="term" value="F:dopamine neurotransmitter receptor activity, coupled via Gi/Go"/>
    <property type="evidence" value="ECO:0007669"/>
    <property type="project" value="TreeGrafter"/>
</dbReference>
<evidence type="ECO:0000256" key="10">
    <source>
        <dbReference type="SAM" id="Phobius"/>
    </source>
</evidence>
<organism evidence="13">
    <name type="scientific">Echinostoma caproni</name>
    <dbReference type="NCBI Taxonomy" id="27848"/>
    <lineage>
        <taxon>Eukaryota</taxon>
        <taxon>Metazoa</taxon>
        <taxon>Spiralia</taxon>
        <taxon>Lophotrochozoa</taxon>
        <taxon>Platyhelminthes</taxon>
        <taxon>Trematoda</taxon>
        <taxon>Digenea</taxon>
        <taxon>Plagiorchiida</taxon>
        <taxon>Echinostomata</taxon>
        <taxon>Echinostomatoidea</taxon>
        <taxon>Echinostomatidae</taxon>
        <taxon>Echinostoma</taxon>
    </lineage>
</organism>
<dbReference type="Proteomes" id="UP000272942">
    <property type="component" value="Unassembled WGS sequence"/>
</dbReference>
<protein>
    <submittedName>
        <fullName evidence="13">G_PROTEIN_RECEP_F1_2 domain-containing protein</fullName>
    </submittedName>
</protein>
<evidence type="ECO:0000256" key="4">
    <source>
        <dbReference type="ARBA" id="ARBA00023040"/>
    </source>
</evidence>
<feature type="transmembrane region" description="Helical" evidence="10">
    <location>
        <begin position="194"/>
        <end position="215"/>
    </location>
</feature>
<evidence type="ECO:0000256" key="7">
    <source>
        <dbReference type="ARBA" id="ARBA00023170"/>
    </source>
</evidence>
<keyword evidence="5 10" id="KW-0472">Membrane</keyword>
<evidence type="ECO:0000256" key="1">
    <source>
        <dbReference type="ARBA" id="ARBA00004141"/>
    </source>
</evidence>
<dbReference type="EMBL" id="UZAN01039589">
    <property type="protein sequence ID" value="VDP66360.1"/>
    <property type="molecule type" value="Genomic_DNA"/>
</dbReference>
<evidence type="ECO:0000313" key="11">
    <source>
        <dbReference type="EMBL" id="VDP66360.1"/>
    </source>
</evidence>
<keyword evidence="4" id="KW-0297">G-protein coupled receptor</keyword>
<dbReference type="SUPFAM" id="SSF81321">
    <property type="entry name" value="Family A G protein-coupled receptor-like"/>
    <property type="match status" value="1"/>
</dbReference>
<keyword evidence="7" id="KW-0675">Receptor</keyword>
<evidence type="ECO:0000313" key="13">
    <source>
        <dbReference type="WBParaSite" id="ECPE_0000239901-mRNA-1"/>
    </source>
</evidence>
<feature type="transmembrane region" description="Helical" evidence="10">
    <location>
        <begin position="6"/>
        <end position="29"/>
    </location>
</feature>
<feature type="transmembrane region" description="Helical" evidence="10">
    <location>
        <begin position="41"/>
        <end position="62"/>
    </location>
</feature>